<feature type="domain" description="MoaB/Mog" evidence="1">
    <location>
        <begin position="11"/>
        <end position="172"/>
    </location>
</feature>
<protein>
    <recommendedName>
        <fullName evidence="1">MoaB/Mog domain-containing protein</fullName>
    </recommendedName>
</protein>
<dbReference type="EMBL" id="UINC01002141">
    <property type="protein sequence ID" value="SUZ93383.1"/>
    <property type="molecule type" value="Genomic_DNA"/>
</dbReference>
<dbReference type="Gene3D" id="3.40.980.10">
    <property type="entry name" value="MoaB/Mog-like domain"/>
    <property type="match status" value="1"/>
</dbReference>
<dbReference type="InterPro" id="IPR001453">
    <property type="entry name" value="MoaB/Mog_dom"/>
</dbReference>
<dbReference type="AlphaFoldDB" id="A0A381RWT5"/>
<dbReference type="InterPro" id="IPR050101">
    <property type="entry name" value="CinA"/>
</dbReference>
<dbReference type="InterPro" id="IPR056596">
    <property type="entry name" value="FLAD1_M"/>
</dbReference>
<dbReference type="CDD" id="cd00885">
    <property type="entry name" value="cinA"/>
    <property type="match status" value="1"/>
</dbReference>
<organism evidence="2">
    <name type="scientific">marine metagenome</name>
    <dbReference type="NCBI Taxonomy" id="408172"/>
    <lineage>
        <taxon>unclassified sequences</taxon>
        <taxon>metagenomes</taxon>
        <taxon>ecological metagenomes</taxon>
    </lineage>
</organism>
<dbReference type="PANTHER" id="PTHR13939:SF0">
    <property type="entry name" value="NMN AMIDOHYDROLASE-LIKE PROTEIN YFAY"/>
    <property type="match status" value="1"/>
</dbReference>
<dbReference type="PANTHER" id="PTHR13939">
    <property type="entry name" value="NICOTINAMIDE-NUCLEOTIDE AMIDOHYDROLASE PNCC"/>
    <property type="match status" value="1"/>
</dbReference>
<dbReference type="Pfam" id="PF00994">
    <property type="entry name" value="MoCF_biosynth"/>
    <property type="match status" value="1"/>
</dbReference>
<dbReference type="SMART" id="SM00852">
    <property type="entry name" value="MoCF_biosynth"/>
    <property type="match status" value="1"/>
</dbReference>
<accession>A0A381RWT5</accession>
<dbReference type="SUPFAM" id="SSF53218">
    <property type="entry name" value="Molybdenum cofactor biosynthesis proteins"/>
    <property type="match status" value="1"/>
</dbReference>
<gene>
    <name evidence="2" type="ORF">METZ01_LOCUS46237</name>
</gene>
<dbReference type="Pfam" id="PF24102">
    <property type="entry name" value="FLAD1_M"/>
    <property type="match status" value="1"/>
</dbReference>
<proteinExistence type="predicted"/>
<name>A0A381RWT5_9ZZZZ</name>
<evidence type="ECO:0000313" key="2">
    <source>
        <dbReference type="EMBL" id="SUZ93383.1"/>
    </source>
</evidence>
<sequence>MVRKNKKITAAILIIGNEILSGRTKDQNVSYLASWLNNNLGIKTEEVRIIPDIEKTIIKNISTLRKKYNYVLTTGGIGPTHDDITAESISKALKVKYNYNREAFNILEKYYGKKNFNSGRKKMARMPSGSKLIYNPSSTAPGFIIKNIICLPGIPSIIKSMIDNLKNYLKSGSKTYSLTINMITVESKIAKELSVIQKKYKKFVDIGSYPFFRLGKVGVAVVTRSVKKKLLQSCHKEIIKMIRKKKIKTFTRI</sequence>
<evidence type="ECO:0000259" key="1">
    <source>
        <dbReference type="SMART" id="SM00852"/>
    </source>
</evidence>
<dbReference type="InterPro" id="IPR036425">
    <property type="entry name" value="MoaB/Mog-like_dom_sf"/>
</dbReference>
<reference evidence="2" key="1">
    <citation type="submission" date="2018-05" db="EMBL/GenBank/DDBJ databases">
        <authorList>
            <person name="Lanie J.A."/>
            <person name="Ng W.-L."/>
            <person name="Kazmierczak K.M."/>
            <person name="Andrzejewski T.M."/>
            <person name="Davidsen T.M."/>
            <person name="Wayne K.J."/>
            <person name="Tettelin H."/>
            <person name="Glass J.I."/>
            <person name="Rusch D."/>
            <person name="Podicherti R."/>
            <person name="Tsui H.-C.T."/>
            <person name="Winkler M.E."/>
        </authorList>
    </citation>
    <scope>NUCLEOTIDE SEQUENCE</scope>
</reference>